<feature type="compositionally biased region" description="Low complexity" evidence="1">
    <location>
        <begin position="224"/>
        <end position="247"/>
    </location>
</feature>
<feature type="compositionally biased region" description="Pro residues" evidence="1">
    <location>
        <begin position="248"/>
        <end position="267"/>
    </location>
</feature>
<name>A0A976FQP8_BRELC</name>
<protein>
    <recommendedName>
        <fullName evidence="2">SCP domain-containing protein</fullName>
    </recommendedName>
</protein>
<dbReference type="Gene3D" id="3.40.33.10">
    <property type="entry name" value="CAP"/>
    <property type="match status" value="1"/>
</dbReference>
<comment type="caution">
    <text evidence="3">The sequence shown here is derived from an EMBL/GenBank/DDBJ whole genome shotgun (WGS) entry which is preliminary data.</text>
</comment>
<reference evidence="3 4" key="1">
    <citation type="journal article" date="2021" name="Genome Biol.">
        <title>AFLAP: assembly-free linkage analysis pipeline using k-mers from genome sequencing data.</title>
        <authorList>
            <person name="Fletcher K."/>
            <person name="Zhang L."/>
            <person name="Gil J."/>
            <person name="Han R."/>
            <person name="Cavanaugh K."/>
            <person name="Michelmore R."/>
        </authorList>
    </citation>
    <scope>NUCLEOTIDE SEQUENCE [LARGE SCALE GENOMIC DNA]</scope>
    <source>
        <strain evidence="3 4">SF5</strain>
    </source>
</reference>
<dbReference type="Pfam" id="PF00188">
    <property type="entry name" value="CAP"/>
    <property type="match status" value="1"/>
</dbReference>
<accession>A0A976FQP8</accession>
<dbReference type="AlphaFoldDB" id="A0A976FQP8"/>
<organism evidence="3 4">
    <name type="scientific">Bremia lactucae</name>
    <name type="common">Lettuce downy mildew</name>
    <dbReference type="NCBI Taxonomy" id="4779"/>
    <lineage>
        <taxon>Eukaryota</taxon>
        <taxon>Sar</taxon>
        <taxon>Stramenopiles</taxon>
        <taxon>Oomycota</taxon>
        <taxon>Peronosporomycetes</taxon>
        <taxon>Peronosporales</taxon>
        <taxon>Peronosporaceae</taxon>
        <taxon>Bremia</taxon>
    </lineage>
</organism>
<dbReference type="KEGG" id="blac:94348408"/>
<dbReference type="OrthoDB" id="568194at2759"/>
<keyword evidence="4" id="KW-1185">Reference proteome</keyword>
<evidence type="ECO:0000259" key="2">
    <source>
        <dbReference type="Pfam" id="PF00188"/>
    </source>
</evidence>
<dbReference type="Proteomes" id="UP000294530">
    <property type="component" value="Unassembled WGS sequence"/>
</dbReference>
<feature type="domain" description="SCP" evidence="2">
    <location>
        <begin position="36"/>
        <end position="154"/>
    </location>
</feature>
<dbReference type="RefSeq" id="XP_067820590.1">
    <property type="nucleotide sequence ID" value="XM_067962737.1"/>
</dbReference>
<dbReference type="GeneID" id="94348408"/>
<dbReference type="PANTHER" id="PTHR31157">
    <property type="entry name" value="SCP DOMAIN-CONTAINING PROTEIN"/>
    <property type="match status" value="1"/>
</dbReference>
<evidence type="ECO:0000256" key="1">
    <source>
        <dbReference type="SAM" id="MobiDB-lite"/>
    </source>
</evidence>
<feature type="region of interest" description="Disordered" evidence="1">
    <location>
        <begin position="224"/>
        <end position="297"/>
    </location>
</feature>
<dbReference type="SUPFAM" id="SSF55797">
    <property type="entry name" value="PR-1-like"/>
    <property type="match status" value="1"/>
</dbReference>
<evidence type="ECO:0000313" key="3">
    <source>
        <dbReference type="EMBL" id="TDH71091.1"/>
    </source>
</evidence>
<evidence type="ECO:0000313" key="4">
    <source>
        <dbReference type="Proteomes" id="UP000294530"/>
    </source>
</evidence>
<proteinExistence type="predicted"/>
<dbReference type="EMBL" id="SHOA02000004">
    <property type="protein sequence ID" value="TDH71091.1"/>
    <property type="molecule type" value="Genomic_DNA"/>
</dbReference>
<dbReference type="InterPro" id="IPR035940">
    <property type="entry name" value="CAP_sf"/>
</dbReference>
<dbReference type="PANTHER" id="PTHR31157:SF1">
    <property type="entry name" value="SCP DOMAIN-CONTAINING PROTEIN"/>
    <property type="match status" value="1"/>
</dbReference>
<dbReference type="CDD" id="cd05379">
    <property type="entry name" value="CAP_bacterial"/>
    <property type="match status" value="1"/>
</dbReference>
<dbReference type="InterPro" id="IPR014044">
    <property type="entry name" value="CAP_dom"/>
</dbReference>
<gene>
    <name evidence="3" type="ORF">CCR75_004651</name>
</gene>
<sequence>MVSMTRIQNSVLVVAAAVSHGCSYALALEDYHFAMLAAVNHERAKEGVPPLCMNNKLQQAAQAHSENMARNNYMGHEDVDGSTLVDRVTRAGYSFDAIAENVAIDSSDVAAVMIAWMKSENHHLNIMNTEYTMIGIGYTSSQESMVKIYWTQDFGTGTTEVCDNTSPTLGNGNVTNPGLVPTMAPTLVPTSVAPMATPVPATIPPIPEVPETLAPLATLYPTTSGPTEAPVLTTLAPSAPPTAETPTLTPPMPTTLAPSAPPTPKTPTTPKTPILVPPFVPTTRVPAVPPSDCETGF</sequence>